<reference evidence="2 3" key="1">
    <citation type="submission" date="2020-06" db="EMBL/GenBank/DDBJ databases">
        <title>Genome sequence of 2 isolates from Red Sea Mangroves.</title>
        <authorList>
            <person name="Sefrji F."/>
            <person name="Michoud G."/>
            <person name="Merlino G."/>
            <person name="Daffonchio D."/>
        </authorList>
    </citation>
    <scope>NUCLEOTIDE SEQUENCE [LARGE SCALE GENOMIC DNA]</scope>
    <source>
        <strain evidence="2 3">R1DC25</strain>
    </source>
</reference>
<sequence length="149" mass="15873">MFGTFMAINMISGLLGQLTNSLTGLIGQMVGGNNSAHQFQGGYGRDYQSGSFSERLKNLEDRFNQEFNAYQNGGRCGGDRTPSTGGCGGSGRYDCDQKPSGRPDRPGGCGGYDPFGNGNRPPSWSAFDPSWAGCGNQGVMQICCTLYPR</sequence>
<evidence type="ECO:0000313" key="2">
    <source>
        <dbReference type="EMBL" id="QPC44334.1"/>
    </source>
</evidence>
<proteinExistence type="predicted"/>
<dbReference type="RefSeq" id="WP_213161701.1">
    <property type="nucleotide sequence ID" value="NZ_CP058214.1"/>
</dbReference>
<keyword evidence="3" id="KW-1185">Reference proteome</keyword>
<dbReference type="KEGG" id="kmn:HW532_17490"/>
<protein>
    <submittedName>
        <fullName evidence="2">Uncharacterized protein</fullName>
    </submittedName>
</protein>
<feature type="compositionally biased region" description="Basic and acidic residues" evidence="1">
    <location>
        <begin position="93"/>
        <end position="105"/>
    </location>
</feature>
<evidence type="ECO:0000313" key="3">
    <source>
        <dbReference type="Proteomes" id="UP000593594"/>
    </source>
</evidence>
<dbReference type="AlphaFoldDB" id="A0A7S8C6M6"/>
<feature type="region of interest" description="Disordered" evidence="1">
    <location>
        <begin position="71"/>
        <end position="115"/>
    </location>
</feature>
<evidence type="ECO:0000256" key="1">
    <source>
        <dbReference type="SAM" id="MobiDB-lite"/>
    </source>
</evidence>
<gene>
    <name evidence="2" type="ORF">HW532_17490</name>
</gene>
<dbReference type="EMBL" id="CP058214">
    <property type="protein sequence ID" value="QPC44334.1"/>
    <property type="molecule type" value="Genomic_DNA"/>
</dbReference>
<dbReference type="Proteomes" id="UP000593594">
    <property type="component" value="Chromosome"/>
</dbReference>
<organism evidence="2 3">
    <name type="scientific">Kaustia mangrovi</name>
    <dbReference type="NCBI Taxonomy" id="2593653"/>
    <lineage>
        <taxon>Bacteria</taxon>
        <taxon>Pseudomonadati</taxon>
        <taxon>Pseudomonadota</taxon>
        <taxon>Alphaproteobacteria</taxon>
        <taxon>Hyphomicrobiales</taxon>
        <taxon>Parvibaculaceae</taxon>
        <taxon>Kaustia</taxon>
    </lineage>
</organism>
<name>A0A7S8C6M6_9HYPH</name>
<accession>A0A7S8C6M6</accession>